<dbReference type="InterPro" id="IPR050213">
    <property type="entry name" value="GST_superfamily"/>
</dbReference>
<dbReference type="Gene3D" id="3.40.30.10">
    <property type="entry name" value="Glutaredoxin"/>
    <property type="match status" value="1"/>
</dbReference>
<name>A0A7R9LPU7_9ACAR</name>
<evidence type="ECO:0000256" key="2">
    <source>
        <dbReference type="ARBA" id="ARBA00005861"/>
    </source>
</evidence>
<dbReference type="EC" id="2.5.1.18" evidence="3"/>
<evidence type="ECO:0000256" key="5">
    <source>
        <dbReference type="ARBA" id="ARBA00047960"/>
    </source>
</evidence>
<dbReference type="PRINTS" id="PR01267">
    <property type="entry name" value="GSTRNSFRASEM"/>
</dbReference>
<dbReference type="InterPro" id="IPR004046">
    <property type="entry name" value="GST_C"/>
</dbReference>
<dbReference type="SUPFAM" id="SSF52833">
    <property type="entry name" value="Thioredoxin-like"/>
    <property type="match status" value="1"/>
</dbReference>
<dbReference type="PROSITE" id="PS50404">
    <property type="entry name" value="GST_NTER"/>
    <property type="match status" value="1"/>
</dbReference>
<evidence type="ECO:0000259" key="8">
    <source>
        <dbReference type="PROSITE" id="PS50404"/>
    </source>
</evidence>
<proteinExistence type="inferred from homology"/>
<dbReference type="Gene3D" id="1.20.1050.10">
    <property type="match status" value="1"/>
</dbReference>
<dbReference type="OrthoDB" id="4951845at2759"/>
<keyword evidence="4" id="KW-0808">Transferase</keyword>
<dbReference type="Pfam" id="PF14497">
    <property type="entry name" value="GST_C_3"/>
    <property type="match status" value="1"/>
</dbReference>
<comment type="function">
    <text evidence="1">Conjugation of reduced glutathione to a wide number of exogenous and endogenous hydrophobic electrophiles.</text>
</comment>
<evidence type="ECO:0000313" key="10">
    <source>
        <dbReference type="EMBL" id="CAD7645673.1"/>
    </source>
</evidence>
<dbReference type="PANTHER" id="PTHR11571">
    <property type="entry name" value="GLUTATHIONE S-TRANSFERASE"/>
    <property type="match status" value="1"/>
</dbReference>
<sequence length="216" mass="24511">MAPTLGYWNIRGLAQPIRLLLAYSGTEYEDKRYVLGPAPEFDRTEWLNDKQTLGLDFPNLPYYLDGDLKLTQSVAILRHVARKAKLSGQTDAEKLRVDLVEQQLVDINTGVVRICYDPNFETLKVDYLKNLPQSLELLSKFLGDRPFLAGESVTYVDFLAYEILDKLNALAPEIVSKVDNLKKYIERVESLPQIANYLKSNPKTPFNGPMAKWGGN</sequence>
<dbReference type="FunFam" id="1.20.1050.10:FF:000003">
    <property type="entry name" value="Glutathione S-transferase 2"/>
    <property type="match status" value="1"/>
</dbReference>
<dbReference type="Proteomes" id="UP000728032">
    <property type="component" value="Unassembled WGS sequence"/>
</dbReference>
<dbReference type="GO" id="GO:0004364">
    <property type="term" value="F:glutathione transferase activity"/>
    <property type="evidence" value="ECO:0007669"/>
    <property type="project" value="UniProtKB-EC"/>
</dbReference>
<dbReference type="SFLD" id="SFLDS00019">
    <property type="entry name" value="Glutathione_Transferase_(cytos"/>
    <property type="match status" value="1"/>
</dbReference>
<dbReference type="EMBL" id="CAJPVJ010002111">
    <property type="protein sequence ID" value="CAG2165790.1"/>
    <property type="molecule type" value="Genomic_DNA"/>
</dbReference>
<organism evidence="10">
    <name type="scientific">Oppiella nova</name>
    <dbReference type="NCBI Taxonomy" id="334625"/>
    <lineage>
        <taxon>Eukaryota</taxon>
        <taxon>Metazoa</taxon>
        <taxon>Ecdysozoa</taxon>
        <taxon>Arthropoda</taxon>
        <taxon>Chelicerata</taxon>
        <taxon>Arachnida</taxon>
        <taxon>Acari</taxon>
        <taxon>Acariformes</taxon>
        <taxon>Sarcoptiformes</taxon>
        <taxon>Oribatida</taxon>
        <taxon>Brachypylina</taxon>
        <taxon>Oppioidea</taxon>
        <taxon>Oppiidae</taxon>
        <taxon>Oppiella</taxon>
    </lineage>
</organism>
<comment type="similarity">
    <text evidence="2">Belongs to the GST superfamily. Mu family.</text>
</comment>
<dbReference type="AlphaFoldDB" id="A0A7R9LPU7"/>
<evidence type="ECO:0000256" key="1">
    <source>
        <dbReference type="ARBA" id="ARBA00003701"/>
    </source>
</evidence>
<dbReference type="FunFam" id="3.40.30.10:FF:000019">
    <property type="entry name" value="Glutathione S-transferase Mu"/>
    <property type="match status" value="1"/>
</dbReference>
<dbReference type="InterPro" id="IPR003081">
    <property type="entry name" value="GST_mu"/>
</dbReference>
<feature type="domain" description="GST C-terminal" evidence="9">
    <location>
        <begin position="90"/>
        <end position="206"/>
    </location>
</feature>
<dbReference type="InterPro" id="IPR040079">
    <property type="entry name" value="Glutathione_S-Trfase"/>
</dbReference>
<dbReference type="PANTHER" id="PTHR11571:SF222">
    <property type="entry name" value="GLUTATHIONE TRANSFERASE"/>
    <property type="match status" value="1"/>
</dbReference>
<dbReference type="EMBL" id="OC916936">
    <property type="protein sequence ID" value="CAD7645673.1"/>
    <property type="molecule type" value="Genomic_DNA"/>
</dbReference>
<evidence type="ECO:0000259" key="9">
    <source>
        <dbReference type="PROSITE" id="PS50405"/>
    </source>
</evidence>
<dbReference type="Pfam" id="PF02798">
    <property type="entry name" value="GST_N"/>
    <property type="match status" value="1"/>
</dbReference>
<evidence type="ECO:0000313" key="11">
    <source>
        <dbReference type="Proteomes" id="UP000728032"/>
    </source>
</evidence>
<dbReference type="SFLD" id="SFLDG00363">
    <property type="entry name" value="AMPS_(cytGST):_Alpha-__Mu-__Pi"/>
    <property type="match status" value="1"/>
</dbReference>
<dbReference type="GO" id="GO:0006749">
    <property type="term" value="P:glutathione metabolic process"/>
    <property type="evidence" value="ECO:0007669"/>
    <property type="project" value="TreeGrafter"/>
</dbReference>
<dbReference type="PROSITE" id="PS50405">
    <property type="entry name" value="GST_CTER"/>
    <property type="match status" value="1"/>
</dbReference>
<reference evidence="10" key="1">
    <citation type="submission" date="2020-11" db="EMBL/GenBank/DDBJ databases">
        <authorList>
            <person name="Tran Van P."/>
        </authorList>
    </citation>
    <scope>NUCLEOTIDE SEQUENCE</scope>
</reference>
<evidence type="ECO:0000256" key="7">
    <source>
        <dbReference type="ARBA" id="ARBA00081375"/>
    </source>
</evidence>
<keyword evidence="11" id="KW-1185">Reference proteome</keyword>
<feature type="domain" description="GST N-terminal" evidence="8">
    <location>
        <begin position="1"/>
        <end position="88"/>
    </location>
</feature>
<dbReference type="SUPFAM" id="SSF47616">
    <property type="entry name" value="GST C-terminal domain-like"/>
    <property type="match status" value="1"/>
</dbReference>
<gene>
    <name evidence="10" type="ORF">ONB1V03_LOCUS5328</name>
</gene>
<comment type="catalytic activity">
    <reaction evidence="5">
        <text>RX + glutathione = an S-substituted glutathione + a halide anion + H(+)</text>
        <dbReference type="Rhea" id="RHEA:16437"/>
        <dbReference type="ChEBI" id="CHEBI:15378"/>
        <dbReference type="ChEBI" id="CHEBI:16042"/>
        <dbReference type="ChEBI" id="CHEBI:17792"/>
        <dbReference type="ChEBI" id="CHEBI:57925"/>
        <dbReference type="ChEBI" id="CHEBI:90779"/>
        <dbReference type="EC" id="2.5.1.18"/>
    </reaction>
</comment>
<dbReference type="InterPro" id="IPR036249">
    <property type="entry name" value="Thioredoxin-like_sf"/>
</dbReference>
<dbReference type="CDD" id="cd03075">
    <property type="entry name" value="GST_N_Mu"/>
    <property type="match status" value="1"/>
</dbReference>
<evidence type="ECO:0000256" key="6">
    <source>
        <dbReference type="ARBA" id="ARBA00071200"/>
    </source>
</evidence>
<dbReference type="SFLD" id="SFLDG01205">
    <property type="entry name" value="AMPS.1"/>
    <property type="match status" value="1"/>
</dbReference>
<dbReference type="InterPro" id="IPR036282">
    <property type="entry name" value="Glutathione-S-Trfase_C_sf"/>
</dbReference>
<evidence type="ECO:0000256" key="4">
    <source>
        <dbReference type="ARBA" id="ARBA00022679"/>
    </source>
</evidence>
<dbReference type="InterPro" id="IPR004045">
    <property type="entry name" value="Glutathione_S-Trfase_N"/>
</dbReference>
<dbReference type="InterPro" id="IPR010987">
    <property type="entry name" value="Glutathione-S-Trfase_C-like"/>
</dbReference>
<protein>
    <recommendedName>
        <fullName evidence="6">Glutathione S-transferase</fullName>
        <ecNumber evidence="3">2.5.1.18</ecNumber>
    </recommendedName>
    <alternativeName>
        <fullName evidence="7">GST class-mu</fullName>
    </alternativeName>
</protein>
<accession>A0A7R9LPU7</accession>
<evidence type="ECO:0000256" key="3">
    <source>
        <dbReference type="ARBA" id="ARBA00012452"/>
    </source>
</evidence>